<dbReference type="Pfam" id="PF07969">
    <property type="entry name" value="Amidohydro_3"/>
    <property type="match status" value="1"/>
</dbReference>
<reference evidence="2 3" key="1">
    <citation type="submission" date="2017-02" db="EMBL/GenBank/DDBJ databases">
        <authorList>
            <person name="Peterson S.W."/>
        </authorList>
    </citation>
    <scope>NUCLEOTIDE SEQUENCE [LARGE SCALE GENOMIC DNA]</scope>
    <source>
        <strain evidence="2 3">USBA 369</strain>
    </source>
</reference>
<dbReference type="InterPro" id="IPR013108">
    <property type="entry name" value="Amidohydro_3"/>
</dbReference>
<sequence>MTLPTIDLLLRSNLIFTPSGLIDGHVAVADGRLAAVSPGAPDSRLLASAAEVLDLTGHLVAPGFIDVHTFFVGWLAEREGKTIDDPSLLANPAGVRDGFAAYQRLLHSRGVTTVKEMTFDAERGIPELLASLQSDGALSLNVHVMSQPVDAPLDLDTGRRLDALLTGPKVRFSGFNIMTDGSLSDHEAELLEPYVDGVAGPVVDWPAIEKAVLAADDAGFRVALHAQGDRAVRRSLDLLERCRRDESGRLLLRHALTDLEMTDPVDLARMGRLGAVAEVYPQITSRRTHEQAAELLDTKVGPERRNRFWQRRAMAEAGVVLACATDLPLLIPDIPASVDHACWGRFADGGAALVDGRTLAPDELLRAWTAGGSWDLGTEQETGALVTGLRADIAVLDSNVLTARPEALAAIEVVLTVAEGRIVYRR</sequence>
<organism evidence="2 3">
    <name type="scientific">Consotaella salsifontis</name>
    <dbReference type="NCBI Taxonomy" id="1365950"/>
    <lineage>
        <taxon>Bacteria</taxon>
        <taxon>Pseudomonadati</taxon>
        <taxon>Pseudomonadota</taxon>
        <taxon>Alphaproteobacteria</taxon>
        <taxon>Hyphomicrobiales</taxon>
        <taxon>Aurantimonadaceae</taxon>
        <taxon>Consotaella</taxon>
    </lineage>
</organism>
<dbReference type="SUPFAM" id="SSF51338">
    <property type="entry name" value="Composite domain of metallo-dependent hydrolases"/>
    <property type="match status" value="1"/>
</dbReference>
<name>A0A1T4P5K4_9HYPH</name>
<accession>A0A1T4P5K4</accession>
<gene>
    <name evidence="2" type="ORF">SAMN05428963_103352</name>
</gene>
<proteinExistence type="predicted"/>
<dbReference type="EMBL" id="FUXL01000003">
    <property type="protein sequence ID" value="SJZ86835.1"/>
    <property type="molecule type" value="Genomic_DNA"/>
</dbReference>
<dbReference type="InterPro" id="IPR011059">
    <property type="entry name" value="Metal-dep_hydrolase_composite"/>
</dbReference>
<dbReference type="Gene3D" id="2.30.40.10">
    <property type="entry name" value="Urease, subunit C, domain 1"/>
    <property type="match status" value="1"/>
</dbReference>
<dbReference type="GO" id="GO:0016810">
    <property type="term" value="F:hydrolase activity, acting on carbon-nitrogen (but not peptide) bonds"/>
    <property type="evidence" value="ECO:0007669"/>
    <property type="project" value="InterPro"/>
</dbReference>
<dbReference type="PANTHER" id="PTHR22642">
    <property type="entry name" value="IMIDAZOLONEPROPIONASE"/>
    <property type="match status" value="1"/>
</dbReference>
<keyword evidence="3" id="KW-1185">Reference proteome</keyword>
<dbReference type="PANTHER" id="PTHR22642:SF2">
    <property type="entry name" value="PROTEIN LONG AFTER FAR-RED 3"/>
    <property type="match status" value="1"/>
</dbReference>
<dbReference type="Proteomes" id="UP000190135">
    <property type="component" value="Unassembled WGS sequence"/>
</dbReference>
<dbReference type="STRING" id="1365950.SAMN05428963_103352"/>
<dbReference type="Gene3D" id="3.20.20.140">
    <property type="entry name" value="Metal-dependent hydrolases"/>
    <property type="match status" value="1"/>
</dbReference>
<evidence type="ECO:0000313" key="2">
    <source>
        <dbReference type="EMBL" id="SJZ86835.1"/>
    </source>
</evidence>
<dbReference type="InterPro" id="IPR032466">
    <property type="entry name" value="Metal_Hydrolase"/>
</dbReference>
<evidence type="ECO:0000259" key="1">
    <source>
        <dbReference type="Pfam" id="PF07969"/>
    </source>
</evidence>
<protein>
    <recommendedName>
        <fullName evidence="1">Amidohydrolase 3 domain-containing protein</fullName>
    </recommendedName>
</protein>
<dbReference type="SUPFAM" id="SSF51556">
    <property type="entry name" value="Metallo-dependent hydrolases"/>
    <property type="match status" value="1"/>
</dbReference>
<dbReference type="AlphaFoldDB" id="A0A1T4P5K4"/>
<evidence type="ECO:0000313" key="3">
    <source>
        <dbReference type="Proteomes" id="UP000190135"/>
    </source>
</evidence>
<feature type="domain" description="Amidohydrolase 3" evidence="1">
    <location>
        <begin position="89"/>
        <end position="424"/>
    </location>
</feature>